<dbReference type="EMBL" id="WBMT01000007">
    <property type="protein sequence ID" value="KAB2348481.1"/>
    <property type="molecule type" value="Genomic_DNA"/>
</dbReference>
<gene>
    <name evidence="1" type="ORF">F8566_17000</name>
</gene>
<reference evidence="1 2" key="1">
    <citation type="submission" date="2019-09" db="EMBL/GenBank/DDBJ databases">
        <title>Actinomadura physcomitrii sp. nov., a novel actinomycete isolated from moss [Physcomitrium sphaericum (Ludw) Fuernr].</title>
        <authorList>
            <person name="Zhuang X."/>
            <person name="Liu C."/>
        </authorList>
    </citation>
    <scope>NUCLEOTIDE SEQUENCE [LARGE SCALE GENOMIC DNA]</scope>
    <source>
        <strain evidence="1 2">HMC1</strain>
    </source>
</reference>
<sequence>MTAREVRRIPVAVPPPISWGARWRARRNLTKLARALHGDGWTTVRKYEENPPRLRVFLAEVPCVGETVTVIQGWSKWGFVTSAGLWVGPCREPEYAAGEVAHLLKPWVKAAPIPREVAPFPRIWSR</sequence>
<organism evidence="1 2">
    <name type="scientific">Actinomadura rudentiformis</name>
    <dbReference type="NCBI Taxonomy" id="359158"/>
    <lineage>
        <taxon>Bacteria</taxon>
        <taxon>Bacillati</taxon>
        <taxon>Actinomycetota</taxon>
        <taxon>Actinomycetes</taxon>
        <taxon>Streptosporangiales</taxon>
        <taxon>Thermomonosporaceae</taxon>
        <taxon>Actinomadura</taxon>
    </lineage>
</organism>
<protein>
    <submittedName>
        <fullName evidence="1">Uncharacterized protein</fullName>
    </submittedName>
</protein>
<name>A0A6H9YWW1_9ACTN</name>
<keyword evidence="2" id="KW-1185">Reference proteome</keyword>
<comment type="caution">
    <text evidence="1">The sequence shown here is derived from an EMBL/GenBank/DDBJ whole genome shotgun (WGS) entry which is preliminary data.</text>
</comment>
<accession>A0A6H9YWW1</accession>
<proteinExistence type="predicted"/>
<evidence type="ECO:0000313" key="1">
    <source>
        <dbReference type="EMBL" id="KAB2348481.1"/>
    </source>
</evidence>
<dbReference type="Proteomes" id="UP000468735">
    <property type="component" value="Unassembled WGS sequence"/>
</dbReference>
<dbReference type="RefSeq" id="WP_151561209.1">
    <property type="nucleotide sequence ID" value="NZ_WBMT01000007.1"/>
</dbReference>
<dbReference type="OrthoDB" id="3483786at2"/>
<dbReference type="AlphaFoldDB" id="A0A6H9YWW1"/>
<evidence type="ECO:0000313" key="2">
    <source>
        <dbReference type="Proteomes" id="UP000468735"/>
    </source>
</evidence>